<gene>
    <name evidence="4" type="ORF">F6J89_33230</name>
</gene>
<dbReference type="GO" id="GO:0055085">
    <property type="term" value="P:transmembrane transport"/>
    <property type="evidence" value="ECO:0007669"/>
    <property type="project" value="InterPro"/>
</dbReference>
<keyword evidence="1" id="KW-0732">Signal</keyword>
<feature type="binding site" evidence="3">
    <location>
        <position position="195"/>
    </location>
    <ligand>
        <name>substrate</name>
    </ligand>
</feature>
<dbReference type="PANTHER" id="PTHR33376">
    <property type="match status" value="1"/>
</dbReference>
<comment type="caution">
    <text evidence="4">The sequence shown here is derived from an EMBL/GenBank/DDBJ whole genome shotgun (WGS) entry which is preliminary data.</text>
</comment>
<dbReference type="Pfam" id="PF03480">
    <property type="entry name" value="DctP"/>
    <property type="match status" value="1"/>
</dbReference>
<feature type="binding site" evidence="2">
    <location>
        <position position="137"/>
    </location>
    <ligand>
        <name>substrate</name>
    </ligand>
</feature>
<dbReference type="Gene3D" id="3.40.190.10">
    <property type="entry name" value="Periplasmic binding protein-like II"/>
    <property type="match status" value="1"/>
</dbReference>
<sequence>CGLIIQNKTQPIINWQMATSWPKSLDVKYGAAEIVCQRVSEMTKGRFIITPYPANEIVSALNVLDTVQAGTVECGHTDSFYYMDKSPALAFGTGVPFGLNARQQNAWLYKGGGLKAMQEIYDDFGVINFPAGNTGVQMGGWFLNPIKTVAELKGLKMRIPGLGGQVMKQLGVDVRVLAADKIYQAMKKNEIEAAEWIGPYDDEKLGLNKIAKFYYYPGWWEPGSSDEVQVNRARWAKLPDEYQEIFKAACVEANLKTIARYDELNRTALRRLIAGGTKLTRYSSEIINAAYKKAEEIYEENASKDPKSFKTVYEQWKTFREQVYQWHGVNELSFSEISLTL</sequence>
<keyword evidence="3" id="KW-0479">Metal-binding</keyword>
<name>A0A6B3NPU3_9CYAN</name>
<evidence type="ECO:0000256" key="1">
    <source>
        <dbReference type="ARBA" id="ARBA00022729"/>
    </source>
</evidence>
<feature type="binding site" evidence="3">
    <location>
        <position position="196"/>
    </location>
    <ligand>
        <name>Na(+)</name>
        <dbReference type="ChEBI" id="CHEBI:29101"/>
    </ligand>
</feature>
<protein>
    <submittedName>
        <fullName evidence="4">ABC transporter substrate-binding protein</fullName>
    </submittedName>
</protein>
<dbReference type="GO" id="GO:0046872">
    <property type="term" value="F:metal ion binding"/>
    <property type="evidence" value="ECO:0007669"/>
    <property type="project" value="UniProtKB-KW"/>
</dbReference>
<dbReference type="AlphaFoldDB" id="A0A6B3NPU3"/>
<evidence type="ECO:0000256" key="2">
    <source>
        <dbReference type="PIRSR" id="PIRSR039026-1"/>
    </source>
</evidence>
<feature type="binding site" evidence="2">
    <location>
        <position position="158"/>
    </location>
    <ligand>
        <name>substrate</name>
    </ligand>
</feature>
<accession>A0A6B3NPU3</accession>
<organism evidence="4">
    <name type="scientific">Symploca sp. SIO1C4</name>
    <dbReference type="NCBI Taxonomy" id="2607765"/>
    <lineage>
        <taxon>Bacteria</taxon>
        <taxon>Bacillati</taxon>
        <taxon>Cyanobacteriota</taxon>
        <taxon>Cyanophyceae</taxon>
        <taxon>Coleofasciculales</taxon>
        <taxon>Coleofasciculaceae</taxon>
        <taxon>Symploca</taxon>
    </lineage>
</organism>
<dbReference type="Gene3D" id="3.40.190.170">
    <property type="entry name" value="Bacterial extracellular solute-binding protein, family 7"/>
    <property type="match status" value="1"/>
</dbReference>
<evidence type="ECO:0000313" key="4">
    <source>
        <dbReference type="EMBL" id="NER32332.1"/>
    </source>
</evidence>
<dbReference type="InterPro" id="IPR018389">
    <property type="entry name" value="DctP_fam"/>
</dbReference>
<dbReference type="InterPro" id="IPR026289">
    <property type="entry name" value="SBP_TakP-like"/>
</dbReference>
<proteinExistence type="predicted"/>
<dbReference type="GO" id="GO:0031317">
    <property type="term" value="C:tripartite ATP-independent periplasmic transporter complex"/>
    <property type="evidence" value="ECO:0007669"/>
    <property type="project" value="InterPro"/>
</dbReference>
<feature type="non-terminal residue" evidence="4">
    <location>
        <position position="1"/>
    </location>
</feature>
<reference evidence="4" key="1">
    <citation type="submission" date="2019-11" db="EMBL/GenBank/DDBJ databases">
        <title>Genomic insights into an expanded diversity of filamentous marine cyanobacteria reveals the extraordinary biosynthetic potential of Moorea and Okeania.</title>
        <authorList>
            <person name="Ferreira Leao T."/>
            <person name="Wang M."/>
            <person name="Moss N."/>
            <person name="Da Silva R."/>
            <person name="Sanders J."/>
            <person name="Nurk S."/>
            <person name="Gurevich A."/>
            <person name="Humphrey G."/>
            <person name="Reher R."/>
            <person name="Zhu Q."/>
            <person name="Belda-Ferre P."/>
            <person name="Glukhov E."/>
            <person name="Rex R."/>
            <person name="Dorrestein P.C."/>
            <person name="Knight R."/>
            <person name="Pevzner P."/>
            <person name="Gerwick W.H."/>
            <person name="Gerwick L."/>
        </authorList>
    </citation>
    <scope>NUCLEOTIDE SEQUENCE</scope>
    <source>
        <strain evidence="4">SIO1C4</strain>
    </source>
</reference>
<evidence type="ECO:0000256" key="3">
    <source>
        <dbReference type="PIRSR" id="PIRSR039026-2"/>
    </source>
</evidence>
<dbReference type="PANTHER" id="PTHR33376:SF5">
    <property type="entry name" value="EXTRACYTOPLASMIC SOLUTE RECEPTOR PROTEIN"/>
    <property type="match status" value="1"/>
</dbReference>
<feature type="binding site" evidence="3">
    <location>
        <position position="221"/>
    </location>
    <ligand>
        <name>substrate</name>
    </ligand>
</feature>
<dbReference type="EMBL" id="JAAHFQ010001184">
    <property type="protein sequence ID" value="NER32332.1"/>
    <property type="molecule type" value="Genomic_DNA"/>
</dbReference>
<dbReference type="InterPro" id="IPR038404">
    <property type="entry name" value="TRAP_DctP_sf"/>
</dbReference>
<dbReference type="PIRSF" id="PIRSF039026">
    <property type="entry name" value="SiaP"/>
    <property type="match status" value="1"/>
</dbReference>